<dbReference type="PANTHER" id="PTHR24401">
    <property type="entry name" value="SI:CH211-243P7.3-RELATED"/>
    <property type="match status" value="1"/>
</dbReference>
<dbReference type="Proteomes" id="UP001175228">
    <property type="component" value="Unassembled WGS sequence"/>
</dbReference>
<name>A0AA39URK3_9AGAR</name>
<feature type="compositionally biased region" description="Basic residues" evidence="1">
    <location>
        <begin position="1245"/>
        <end position="1256"/>
    </location>
</feature>
<dbReference type="EMBL" id="JAUEPU010000021">
    <property type="protein sequence ID" value="KAK0494309.1"/>
    <property type="molecule type" value="Genomic_DNA"/>
</dbReference>
<gene>
    <name evidence="3" type="ORF">EDD18DRAFT_1077453</name>
</gene>
<dbReference type="GO" id="GO:0003676">
    <property type="term" value="F:nucleic acid binding"/>
    <property type="evidence" value="ECO:0007669"/>
    <property type="project" value="InterPro"/>
</dbReference>
<dbReference type="InterPro" id="IPR012337">
    <property type="entry name" value="RNaseH-like_sf"/>
</dbReference>
<dbReference type="PANTHER" id="PTHR24401:SF29">
    <property type="entry name" value="SI:CH211-243P7.3-RELATED"/>
    <property type="match status" value="1"/>
</dbReference>
<protein>
    <recommendedName>
        <fullName evidence="2">DUF6729 domain-containing protein</fullName>
    </recommendedName>
</protein>
<feature type="region of interest" description="Disordered" evidence="1">
    <location>
        <begin position="1163"/>
        <end position="1259"/>
    </location>
</feature>
<dbReference type="SUPFAM" id="SSF53098">
    <property type="entry name" value="Ribonuclease H-like"/>
    <property type="match status" value="1"/>
</dbReference>
<dbReference type="Gene3D" id="3.30.420.10">
    <property type="entry name" value="Ribonuclease H-like superfamily/Ribonuclease H"/>
    <property type="match status" value="2"/>
</dbReference>
<evidence type="ECO:0000313" key="4">
    <source>
        <dbReference type="Proteomes" id="UP001175228"/>
    </source>
</evidence>
<comment type="caution">
    <text evidence="3">The sequence shown here is derived from an EMBL/GenBank/DDBJ whole genome shotgun (WGS) entry which is preliminary data.</text>
</comment>
<dbReference type="InterPro" id="IPR046616">
    <property type="entry name" value="DUF6729"/>
</dbReference>
<sequence length="1305" mass="148155">MEAVASTLHERILPDYDPTQPLDEDLPDDEDDDGDGHEAPNDDEDRDLPPSIRPPPSWLMASFEANLQFVKDSVIGHGASTKVTIYERLRSFWLPHNDTFFILQQCDISPSLLYNPRFFYWDPLALVDQIRCYKPACFGHLTRHGYWRRPRRIIDLEDAYWLMGVRYKCSCCAVTLQSWDARVLTKLPETLAGQFPAHLTHRSGMSDSVLILMRCCFQNGMGAKQFSDSLRVMHRRRYEMLEVEYLQIIESRAKASTSLHQTYQPFPSFDDKTDRGLNTIIPSAQWCRDVYDNFIETHEHEYHQHTAMLSGEVLAIDHSFKICKHIAKIAGETVFSGLLTITNEFGQIRVCDLVPTKAHSQFSLALTRMRYSLETYGLMEPRVIFTDFMGDKNFLEESFPSLRAGIRPITQHGDLGKMELPSQVKVVVQKSTSQIEATVLSLIASMPENEESVLVVGLDSEWSVDLDARHLGLNDRRQTATVQIAYKDTIWIFQLNDHIRSGHFPSQLITFLRNPCILKVGRNVNLDLRNLQEESGVRQPFSDELSSEQLRYAALDAWASLKVYEELEQMQVPGEVVAFTPGRDIFLCQDDTNIVARGHISLHSDYKSFEGINITPTRILIKITKIFVPGAIISTHRRQALSEFGQCPFNLVALRSHIRTYIPGFLELDAKESRQSDLQLAVEEVAVLNTPNLGETDPDTSSCDEEHREADQEGRSFGCLIIEFCDLLASADPERREDGGLDLDGVRKCDEILEEFKKIPWPEERRSGVLKDIFHVFQMIWIPKSHGLRITFARILRDAIFLPDPSDMKVINSYLARLSPPMTWKECLQKNPTFIKRHCKFVVPPPEILYDIVSKLFKTYGPLKDAQMGLPLFNASTWKTVKNILLLVHTGYISDPPGIPLYMCLGVESNGLPHYRCFRGTNFTEGGVHRPIRHSLPTSGVSPRHTSNRLTAFVYHHNITVGTYNSTGQRYRGHFDLWLTNKRQALLNSDIIRTVVPASRPVTGWVNSNLYVPTTEVFGILPVPTNIQVLSAMTQFNVADPPKKFQYLARKQDTRFAVLTVHTSEEKQLFSDCMLNEPSFTAAPDSDPIWLDAVKIWNHRANGETIFYKLIEHLKTFYSTWRKNMNAKHTMIATYNARKPIDCLIRHVDIRIHNAPVVPQRLSLSQPVPSSGLDMTEQPEVPHASESSIQFPAAQPSSQTASDVQSHTGVFNAQKRTISQISGPPRLNPANPISRESSSGSNVHPSRRKRSRRKCQKCGMGEGCRGNTGVANCRNQCQDCGQRDCVGRDSRNPKRRCTTLAGPKH</sequence>
<dbReference type="Pfam" id="PF20499">
    <property type="entry name" value="DUF6729"/>
    <property type="match status" value="1"/>
</dbReference>
<feature type="region of interest" description="Disordered" evidence="1">
    <location>
        <begin position="1"/>
        <end position="51"/>
    </location>
</feature>
<organism evidence="3 4">
    <name type="scientific">Armillaria luteobubalina</name>
    <dbReference type="NCBI Taxonomy" id="153913"/>
    <lineage>
        <taxon>Eukaryota</taxon>
        <taxon>Fungi</taxon>
        <taxon>Dikarya</taxon>
        <taxon>Basidiomycota</taxon>
        <taxon>Agaricomycotina</taxon>
        <taxon>Agaricomycetes</taxon>
        <taxon>Agaricomycetidae</taxon>
        <taxon>Agaricales</taxon>
        <taxon>Marasmiineae</taxon>
        <taxon>Physalacriaceae</taxon>
        <taxon>Armillaria</taxon>
    </lineage>
</organism>
<feature type="compositionally biased region" description="Polar residues" evidence="1">
    <location>
        <begin position="1185"/>
        <end position="1222"/>
    </location>
</feature>
<evidence type="ECO:0000256" key="1">
    <source>
        <dbReference type="SAM" id="MobiDB-lite"/>
    </source>
</evidence>
<evidence type="ECO:0000259" key="2">
    <source>
        <dbReference type="Pfam" id="PF20499"/>
    </source>
</evidence>
<accession>A0AA39URK3</accession>
<proteinExistence type="predicted"/>
<keyword evidence="4" id="KW-1185">Reference proteome</keyword>
<reference evidence="3" key="1">
    <citation type="submission" date="2023-06" db="EMBL/GenBank/DDBJ databases">
        <authorList>
            <consortium name="Lawrence Berkeley National Laboratory"/>
            <person name="Ahrendt S."/>
            <person name="Sahu N."/>
            <person name="Indic B."/>
            <person name="Wong-Bajracharya J."/>
            <person name="Merenyi Z."/>
            <person name="Ke H.-M."/>
            <person name="Monk M."/>
            <person name="Kocsube S."/>
            <person name="Drula E."/>
            <person name="Lipzen A."/>
            <person name="Balint B."/>
            <person name="Henrissat B."/>
            <person name="Andreopoulos B."/>
            <person name="Martin F.M."/>
            <person name="Harder C.B."/>
            <person name="Rigling D."/>
            <person name="Ford K.L."/>
            <person name="Foster G.D."/>
            <person name="Pangilinan J."/>
            <person name="Papanicolaou A."/>
            <person name="Barry K."/>
            <person name="LaButti K."/>
            <person name="Viragh M."/>
            <person name="Koriabine M."/>
            <person name="Yan M."/>
            <person name="Riley R."/>
            <person name="Champramary S."/>
            <person name="Plett K.L."/>
            <person name="Tsai I.J."/>
            <person name="Slot J."/>
            <person name="Sipos G."/>
            <person name="Plett J."/>
            <person name="Nagy L.G."/>
            <person name="Grigoriev I.V."/>
        </authorList>
    </citation>
    <scope>NUCLEOTIDE SEQUENCE</scope>
    <source>
        <strain evidence="3">HWK02</strain>
    </source>
</reference>
<evidence type="ECO:0000313" key="3">
    <source>
        <dbReference type="EMBL" id="KAK0494309.1"/>
    </source>
</evidence>
<dbReference type="InterPro" id="IPR036397">
    <property type="entry name" value="RNaseH_sf"/>
</dbReference>
<feature type="compositionally biased region" description="Polar residues" evidence="1">
    <location>
        <begin position="1234"/>
        <end position="1244"/>
    </location>
</feature>
<feature type="compositionally biased region" description="Acidic residues" evidence="1">
    <location>
        <begin position="22"/>
        <end position="46"/>
    </location>
</feature>
<feature type="domain" description="DUF6729" evidence="2">
    <location>
        <begin position="65"/>
        <end position="292"/>
    </location>
</feature>